<evidence type="ECO:0000256" key="1">
    <source>
        <dbReference type="SAM" id="MobiDB-lite"/>
    </source>
</evidence>
<comment type="caution">
    <text evidence="2">The sequence shown here is derived from an EMBL/GenBank/DDBJ whole genome shotgun (WGS) entry which is preliminary data.</text>
</comment>
<feature type="non-terminal residue" evidence="2">
    <location>
        <position position="1"/>
    </location>
</feature>
<evidence type="ECO:0000313" key="2">
    <source>
        <dbReference type="EMBL" id="KAJ4940273.1"/>
    </source>
</evidence>
<sequence length="70" mass="7753">FSGQQLLRKGINETGKGRERQPGRDRGRGGGRRDRVQRGEEAGQISISRLGFSPMCHCECNCNVTLQGLH</sequence>
<dbReference type="Proteomes" id="UP001219934">
    <property type="component" value="Unassembled WGS sequence"/>
</dbReference>
<keyword evidence="3" id="KW-1185">Reference proteome</keyword>
<dbReference type="AlphaFoldDB" id="A0AAD6BBC2"/>
<feature type="non-terminal residue" evidence="2">
    <location>
        <position position="70"/>
    </location>
</feature>
<accession>A0AAD6BBC2</accession>
<name>A0AAD6BBC2_9TELE</name>
<reference evidence="2" key="1">
    <citation type="submission" date="2022-11" db="EMBL/GenBank/DDBJ databases">
        <title>Chromosome-level genome of Pogonophryne albipinna.</title>
        <authorList>
            <person name="Jo E."/>
        </authorList>
    </citation>
    <scope>NUCLEOTIDE SEQUENCE</scope>
    <source>
        <strain evidence="2">SGF0006</strain>
        <tissue evidence="2">Muscle</tissue>
    </source>
</reference>
<organism evidence="2 3">
    <name type="scientific">Pogonophryne albipinna</name>
    <dbReference type="NCBI Taxonomy" id="1090488"/>
    <lineage>
        <taxon>Eukaryota</taxon>
        <taxon>Metazoa</taxon>
        <taxon>Chordata</taxon>
        <taxon>Craniata</taxon>
        <taxon>Vertebrata</taxon>
        <taxon>Euteleostomi</taxon>
        <taxon>Actinopterygii</taxon>
        <taxon>Neopterygii</taxon>
        <taxon>Teleostei</taxon>
        <taxon>Neoteleostei</taxon>
        <taxon>Acanthomorphata</taxon>
        <taxon>Eupercaria</taxon>
        <taxon>Perciformes</taxon>
        <taxon>Notothenioidei</taxon>
        <taxon>Pogonophryne</taxon>
    </lineage>
</organism>
<evidence type="ECO:0000313" key="3">
    <source>
        <dbReference type="Proteomes" id="UP001219934"/>
    </source>
</evidence>
<proteinExistence type="predicted"/>
<dbReference type="EMBL" id="JAPTMU010000007">
    <property type="protein sequence ID" value="KAJ4940273.1"/>
    <property type="molecule type" value="Genomic_DNA"/>
</dbReference>
<gene>
    <name evidence="2" type="ORF">JOQ06_026582</name>
</gene>
<protein>
    <submittedName>
        <fullName evidence="2">Uncharacterized protein</fullName>
    </submittedName>
</protein>
<feature type="compositionally biased region" description="Basic and acidic residues" evidence="1">
    <location>
        <begin position="15"/>
        <end position="41"/>
    </location>
</feature>
<feature type="region of interest" description="Disordered" evidence="1">
    <location>
        <begin position="1"/>
        <end position="42"/>
    </location>
</feature>